<dbReference type="InterPro" id="IPR010385">
    <property type="entry name" value="DUF982"/>
</dbReference>
<dbReference type="EMBL" id="CP123000">
    <property type="protein sequence ID" value="WGI68692.1"/>
    <property type="molecule type" value="Genomic_DNA"/>
</dbReference>
<evidence type="ECO:0000313" key="2">
    <source>
        <dbReference type="Proteomes" id="UP001227095"/>
    </source>
</evidence>
<organism evidence="1 2">
    <name type="scientific">Neorhizobium petrolearium</name>
    <dbReference type="NCBI Taxonomy" id="515361"/>
    <lineage>
        <taxon>Bacteria</taxon>
        <taxon>Pseudomonadati</taxon>
        <taxon>Pseudomonadota</taxon>
        <taxon>Alphaproteobacteria</taxon>
        <taxon>Hyphomicrobiales</taxon>
        <taxon>Rhizobiaceae</taxon>
        <taxon>Rhizobium/Agrobacterium group</taxon>
        <taxon>Neorhizobium</taxon>
    </lineage>
</organism>
<dbReference type="Proteomes" id="UP001227095">
    <property type="component" value="Chromosome"/>
</dbReference>
<protein>
    <submittedName>
        <fullName evidence="1">DUF982 domain-containing protein</fullName>
    </submittedName>
</protein>
<sequence>MERGHWNRPVTYEEDDQGGYRTITSTEEAARALLLAWPVDEGKEYFAAQRICLAVLEGRQAPELAREAFLKAAAEAGVFVRDQ</sequence>
<dbReference type="Pfam" id="PF06169">
    <property type="entry name" value="DUF982"/>
    <property type="match status" value="1"/>
</dbReference>
<dbReference type="RefSeq" id="WP_227701854.1">
    <property type="nucleotide sequence ID" value="NZ_CP123000.1"/>
</dbReference>
<proteinExistence type="predicted"/>
<accession>A0ABY8M2B6</accession>
<keyword evidence="2" id="KW-1185">Reference proteome</keyword>
<name>A0ABY8M2B6_9HYPH</name>
<dbReference type="Gene3D" id="6.10.250.730">
    <property type="match status" value="1"/>
</dbReference>
<reference evidence="1 2" key="1">
    <citation type="submission" date="2023-04" db="EMBL/GenBank/DDBJ databases">
        <title>Neorhizobium petrolearium OS53, complete genome.</title>
        <authorList>
            <person name="Yu T."/>
        </authorList>
    </citation>
    <scope>NUCLEOTIDE SEQUENCE [LARGE SCALE GENOMIC DNA]</scope>
    <source>
        <strain evidence="1 2">OS53</strain>
    </source>
</reference>
<gene>
    <name evidence="1" type="ORF">QEO92_00900</name>
</gene>
<evidence type="ECO:0000313" key="1">
    <source>
        <dbReference type="EMBL" id="WGI68692.1"/>
    </source>
</evidence>